<accession>J7SAV9</accession>
<dbReference type="GO" id="GO:0000411">
    <property type="term" value="P:positive regulation of transcription by galactose"/>
    <property type="evidence" value="ECO:0007669"/>
    <property type="project" value="UniProtKB-ARBA"/>
</dbReference>
<dbReference type="SUPFAM" id="SSF54211">
    <property type="entry name" value="Ribosomal protein S5 domain 2-like"/>
    <property type="match status" value="1"/>
</dbReference>
<evidence type="ECO:0000259" key="8">
    <source>
        <dbReference type="Pfam" id="PF10509"/>
    </source>
</evidence>
<organism evidence="9 10">
    <name type="scientific">Huiozyma naganishii (strain ATCC MYA-139 / BCRC 22969 / CBS 8797 / KCTC 17520 / NBRC 10181 / NCYC 3082 / Yp74L-3)</name>
    <name type="common">Yeast</name>
    <name type="synonym">Kazachstania naganishii</name>
    <dbReference type="NCBI Taxonomy" id="1071383"/>
    <lineage>
        <taxon>Eukaryota</taxon>
        <taxon>Fungi</taxon>
        <taxon>Dikarya</taxon>
        <taxon>Ascomycota</taxon>
        <taxon>Saccharomycotina</taxon>
        <taxon>Saccharomycetes</taxon>
        <taxon>Saccharomycetales</taxon>
        <taxon>Saccharomycetaceae</taxon>
        <taxon>Huiozyma</taxon>
    </lineage>
</organism>
<dbReference type="EMBL" id="HE978324">
    <property type="protein sequence ID" value="CCK72501.1"/>
    <property type="molecule type" value="Genomic_DNA"/>
</dbReference>
<dbReference type="GO" id="GO:0004335">
    <property type="term" value="F:galactokinase activity"/>
    <property type="evidence" value="ECO:0007669"/>
    <property type="project" value="InterPro"/>
</dbReference>
<dbReference type="Gene3D" id="3.30.230.10">
    <property type="match status" value="1"/>
</dbReference>
<dbReference type="InterPro" id="IPR006206">
    <property type="entry name" value="Mevalonate/galactokinase"/>
</dbReference>
<dbReference type="PANTHER" id="PTHR10457">
    <property type="entry name" value="MEVALONATE KINASE/GALACTOKINASE"/>
    <property type="match status" value="1"/>
</dbReference>
<dbReference type="InterPro" id="IPR019539">
    <property type="entry name" value="GalKase_N"/>
</dbReference>
<keyword evidence="10" id="KW-1185">Reference proteome</keyword>
<evidence type="ECO:0000256" key="5">
    <source>
        <dbReference type="ARBA" id="ARBA00023277"/>
    </source>
</evidence>
<evidence type="ECO:0008006" key="11">
    <source>
        <dbReference type="Google" id="ProtNLM"/>
    </source>
</evidence>
<dbReference type="InterPro" id="IPR006204">
    <property type="entry name" value="GHMP_kinase_N_dom"/>
</dbReference>
<evidence type="ECO:0000313" key="10">
    <source>
        <dbReference type="Proteomes" id="UP000006310"/>
    </source>
</evidence>
<dbReference type="STRING" id="1071383.J7SAV9"/>
<dbReference type="InterPro" id="IPR000705">
    <property type="entry name" value="Galactokinase"/>
</dbReference>
<dbReference type="HOGENOM" id="CLU_017814_6_2_1"/>
<name>J7SAV9_HUIN7</name>
<dbReference type="eggNOG" id="KOG0631">
    <property type="taxonomic scope" value="Eukaryota"/>
</dbReference>
<keyword evidence="3" id="KW-0067">ATP-binding</keyword>
<dbReference type="InterPro" id="IPR014721">
    <property type="entry name" value="Ribsml_uS5_D2-typ_fold_subgr"/>
</dbReference>
<reference evidence="9 10" key="1">
    <citation type="journal article" date="2011" name="Proc. Natl. Acad. Sci. U.S.A.">
        <title>Evolutionary erosion of yeast sex chromosomes by mating-type switching accidents.</title>
        <authorList>
            <person name="Gordon J.L."/>
            <person name="Armisen D."/>
            <person name="Proux-Wera E."/>
            <person name="Oheigeartaigh S.S."/>
            <person name="Byrne K.P."/>
            <person name="Wolfe K.H."/>
        </authorList>
    </citation>
    <scope>NUCLEOTIDE SEQUENCE [LARGE SCALE GENOMIC DNA]</scope>
    <source>
        <strain evidence="10">ATCC MYA-139 / BCRC 22969 / CBS 8797 / CCRC 22969 / KCTC 17520 / NBRC 10181 / NCYC 3082</strain>
    </source>
</reference>
<dbReference type="PIRSF" id="PIRSF000530">
    <property type="entry name" value="Galactokinase"/>
    <property type="match status" value="1"/>
</dbReference>
<dbReference type="SUPFAM" id="SSF55060">
    <property type="entry name" value="GHMP Kinase, C-terminal domain"/>
    <property type="match status" value="1"/>
</dbReference>
<feature type="domain" description="Galactokinase N-terminal" evidence="8">
    <location>
        <begin position="26"/>
        <end position="75"/>
    </location>
</feature>
<dbReference type="Pfam" id="PF08544">
    <property type="entry name" value="GHMP_kinases_C"/>
    <property type="match status" value="1"/>
</dbReference>
<dbReference type="PROSITE" id="PS00106">
    <property type="entry name" value="GALACTOKINASE"/>
    <property type="match status" value="1"/>
</dbReference>
<dbReference type="OrthoDB" id="187738at2759"/>
<dbReference type="Proteomes" id="UP000006310">
    <property type="component" value="Chromosome 11"/>
</dbReference>
<dbReference type="RefSeq" id="XP_022466746.1">
    <property type="nucleotide sequence ID" value="XM_022610450.1"/>
</dbReference>
<dbReference type="Pfam" id="PF00288">
    <property type="entry name" value="GHMP_kinases_N"/>
    <property type="match status" value="1"/>
</dbReference>
<dbReference type="InterPro" id="IPR019741">
    <property type="entry name" value="Galactokinase_CS"/>
</dbReference>
<feature type="domain" description="GHMP kinase C-terminal" evidence="7">
    <location>
        <begin position="417"/>
        <end position="492"/>
    </location>
</feature>
<protein>
    <recommendedName>
        <fullName evidence="11">Galactokinase</fullName>
    </recommendedName>
</protein>
<dbReference type="AlphaFoldDB" id="J7SAV9"/>
<proteinExistence type="inferred from homology"/>
<gene>
    <name evidence="9" type="primary">KNAG0K01380</name>
    <name evidence="9" type="ordered locus">KNAG_0K01380</name>
</gene>
<comment type="similarity">
    <text evidence="1">Belongs to the GHMP kinase family. GalK subfamily.</text>
</comment>
<evidence type="ECO:0000259" key="7">
    <source>
        <dbReference type="Pfam" id="PF08544"/>
    </source>
</evidence>
<dbReference type="PRINTS" id="PR00473">
    <property type="entry name" value="GALCTOKINASE"/>
</dbReference>
<evidence type="ECO:0000256" key="2">
    <source>
        <dbReference type="ARBA" id="ARBA00022741"/>
    </source>
</evidence>
<dbReference type="GeneID" id="34528268"/>
<dbReference type="InterPro" id="IPR013750">
    <property type="entry name" value="GHMP_kinase_C_dom"/>
</dbReference>
<evidence type="ECO:0000256" key="4">
    <source>
        <dbReference type="ARBA" id="ARBA00023144"/>
    </source>
</evidence>
<keyword evidence="5" id="KW-0119">Carbohydrate metabolism</keyword>
<evidence type="ECO:0000259" key="6">
    <source>
        <dbReference type="Pfam" id="PF00288"/>
    </source>
</evidence>
<dbReference type="InterPro" id="IPR036554">
    <property type="entry name" value="GHMP_kinase_C_sf"/>
</dbReference>
<dbReference type="GO" id="GO:0005524">
    <property type="term" value="F:ATP binding"/>
    <property type="evidence" value="ECO:0007669"/>
    <property type="project" value="UniProtKB-KW"/>
</dbReference>
<dbReference type="PRINTS" id="PR00959">
    <property type="entry name" value="MEVGALKINASE"/>
</dbReference>
<dbReference type="FunFam" id="1.20.1440.340:FF:000003">
    <property type="entry name" value="GAL1p Galactokinase"/>
    <property type="match status" value="1"/>
</dbReference>
<sequence length="522" mass="57708">MFVPTFTANSQDVPTVLTKKCASVIERFRQTYPGHSPDFISRSPGRVNVIGEHIDYSDFSVLPLAIDVDMLLAVRVIDGKNPSITLTNVDPRFAQRKFDLPLNGDDISVDPSVSDWSNYFKCGLLVGHNYLKKNWHEKFANRPLVGLEVFCQGDVPVGSGLSSSTAFICAVTLAVIKANLGLDFQLSKRDLIEATIIAEHYVGVNNGGMDQATTVCGEEDNALFVQFKPELEATPFKFPELKTHEVQFVIANTLVVANKYETGPVHYNLRVVEVIVAANVMANKCGVALNYGPDSGFEKGNLRDFLNAYYHVYCPDDNGPWNGNVNEGIKRLAKMLEIVEQTLGTHKEGFSVDETAQALGCSREEFTRTYLTVVPIRFQVLKLYQRAKHVFSEALRVLQALKLMTERSTLNRDEEFFEEFGALMNQSQNSCAELYECSSPEIDNICRIALDNGSYGSRLTGAGWGGATVHLVPGGPNGNVEQVKTALIEQYYKKQYPDITAAELDSAIIVSKPAPGSCIYKL</sequence>
<reference evidence="10" key="2">
    <citation type="submission" date="2012-08" db="EMBL/GenBank/DDBJ databases">
        <title>Genome sequence of Kazachstania naganishii.</title>
        <authorList>
            <person name="Gordon J.L."/>
            <person name="Armisen D."/>
            <person name="Proux-Wera E."/>
            <person name="OhEigeartaigh S.S."/>
            <person name="Byrne K.P."/>
            <person name="Wolfe K.H."/>
        </authorList>
    </citation>
    <scope>NUCLEOTIDE SEQUENCE [LARGE SCALE GENOMIC DNA]</scope>
    <source>
        <strain evidence="10">ATCC MYA-139 / BCRC 22969 / CBS 8797 / CCRC 22969 / KCTC 17520 / NBRC 10181 / NCYC 3082</strain>
    </source>
</reference>
<evidence type="ECO:0000256" key="3">
    <source>
        <dbReference type="ARBA" id="ARBA00022840"/>
    </source>
</evidence>
<evidence type="ECO:0000256" key="1">
    <source>
        <dbReference type="ARBA" id="ARBA00006566"/>
    </source>
</evidence>
<keyword evidence="2" id="KW-0547">Nucleotide-binding</keyword>
<dbReference type="GO" id="GO:0005829">
    <property type="term" value="C:cytosol"/>
    <property type="evidence" value="ECO:0007669"/>
    <property type="project" value="TreeGrafter"/>
</dbReference>
<dbReference type="Gene3D" id="1.20.1440.340">
    <property type="match status" value="1"/>
</dbReference>
<dbReference type="GO" id="GO:0006012">
    <property type="term" value="P:galactose metabolic process"/>
    <property type="evidence" value="ECO:0007669"/>
    <property type="project" value="UniProtKB-KW"/>
</dbReference>
<dbReference type="FunFam" id="3.30.230.10:FF:000056">
    <property type="entry name" value="GAL1p Galactokinase"/>
    <property type="match status" value="1"/>
</dbReference>
<dbReference type="NCBIfam" id="TIGR00131">
    <property type="entry name" value="gal_kin"/>
    <property type="match status" value="1"/>
</dbReference>
<dbReference type="OMA" id="DECELEM"/>
<dbReference type="PANTHER" id="PTHR10457:SF7">
    <property type="entry name" value="GALACTOKINASE-RELATED"/>
    <property type="match status" value="1"/>
</dbReference>
<dbReference type="Pfam" id="PF10509">
    <property type="entry name" value="GalKase_gal_bdg"/>
    <property type="match status" value="1"/>
</dbReference>
<feature type="domain" description="GHMP kinase N-terminal" evidence="6">
    <location>
        <begin position="138"/>
        <end position="217"/>
    </location>
</feature>
<evidence type="ECO:0000313" key="9">
    <source>
        <dbReference type="EMBL" id="CCK72501.1"/>
    </source>
</evidence>
<dbReference type="InterPro" id="IPR020568">
    <property type="entry name" value="Ribosomal_Su5_D2-typ_SF"/>
</dbReference>
<dbReference type="KEGG" id="kng:KNAG_0K01380"/>
<keyword evidence="4" id="KW-0299">Galactose metabolism</keyword>